<feature type="transmembrane region" description="Helical" evidence="1">
    <location>
        <begin position="43"/>
        <end position="62"/>
    </location>
</feature>
<dbReference type="RefSeq" id="WP_166395272.1">
    <property type="nucleotide sequence ID" value="NZ_CP045121.1"/>
</dbReference>
<dbReference type="EMBL" id="CP045121">
    <property type="protein sequence ID" value="QIN77592.1"/>
    <property type="molecule type" value="Genomic_DNA"/>
</dbReference>
<proteinExistence type="predicted"/>
<keyword evidence="3" id="KW-1185">Reference proteome</keyword>
<dbReference type="AlphaFoldDB" id="A0A6G8PU33"/>
<protein>
    <submittedName>
        <fullName evidence="2">Uncharacterized protein</fullName>
    </submittedName>
</protein>
<evidence type="ECO:0000256" key="1">
    <source>
        <dbReference type="SAM" id="Phobius"/>
    </source>
</evidence>
<accession>A0A6G8PU33</accession>
<dbReference type="KEGG" id="rmar:GBA65_02655"/>
<name>A0A6G8PU33_9ACTN</name>
<organism evidence="2 3">
    <name type="scientific">Rubrobacter marinus</name>
    <dbReference type="NCBI Taxonomy" id="2653852"/>
    <lineage>
        <taxon>Bacteria</taxon>
        <taxon>Bacillati</taxon>
        <taxon>Actinomycetota</taxon>
        <taxon>Rubrobacteria</taxon>
        <taxon>Rubrobacterales</taxon>
        <taxon>Rubrobacteraceae</taxon>
        <taxon>Rubrobacter</taxon>
    </lineage>
</organism>
<keyword evidence="1" id="KW-0472">Membrane</keyword>
<keyword evidence="1" id="KW-1133">Transmembrane helix</keyword>
<sequence>MLAGLFGALYLAFRDRAAAVLLSLAFLGWLAHALTYGVEDYYVFLIPAYVILSLFVAVGVGAALRRAGSSAARLVGSPTPRAALMLAVCGLALAIPLLGARETYAAEDRSGEDFGRRTIEAVAEGVAPNATVLHHRSSLWYMVLVEDRRRDLTLMDPFKTSWLRYEDVVWPDGPNAAEAAERYGTGDISGVEAARRAAQKGPVYLLDHDLLGQVVGTDTFVEAGFRMVPVDEGVGLYELVPEGGEPSGAASDER</sequence>
<evidence type="ECO:0000313" key="2">
    <source>
        <dbReference type="EMBL" id="QIN77592.1"/>
    </source>
</evidence>
<evidence type="ECO:0000313" key="3">
    <source>
        <dbReference type="Proteomes" id="UP000502706"/>
    </source>
</evidence>
<feature type="transmembrane region" description="Helical" evidence="1">
    <location>
        <begin position="82"/>
        <end position="100"/>
    </location>
</feature>
<keyword evidence="1" id="KW-0812">Transmembrane</keyword>
<gene>
    <name evidence="2" type="ORF">GBA65_02655</name>
</gene>
<dbReference type="Proteomes" id="UP000502706">
    <property type="component" value="Chromosome"/>
</dbReference>
<reference evidence="2 3" key="1">
    <citation type="submission" date="2019-10" db="EMBL/GenBank/DDBJ databases">
        <title>Rubrobacter sp nov SCSIO 52915 isolated from a deep-sea sediment in the South China Sea.</title>
        <authorList>
            <person name="Chen R.W."/>
        </authorList>
    </citation>
    <scope>NUCLEOTIDE SEQUENCE [LARGE SCALE GENOMIC DNA]</scope>
    <source>
        <strain evidence="2 3">SCSIO 52915</strain>
    </source>
</reference>